<evidence type="ECO:0000256" key="15">
    <source>
        <dbReference type="ARBA" id="ARBA00023136"/>
    </source>
</evidence>
<dbReference type="eggNOG" id="ENOG502QWHM">
    <property type="taxonomic scope" value="Eukaryota"/>
</dbReference>
<evidence type="ECO:0000256" key="16">
    <source>
        <dbReference type="ARBA" id="ARBA00023157"/>
    </source>
</evidence>
<dbReference type="GO" id="GO:0006956">
    <property type="term" value="P:complement activation"/>
    <property type="evidence" value="ECO:0000318"/>
    <property type="project" value="GO_Central"/>
</dbReference>
<comment type="function">
    <text evidence="20">Pore-forming component of the membrane attack complex (MAC), a multiprotein complex activated by the complement cascade, which inserts into a target cell membrane and forms a pore, leading to target cell membrane rupture and cell lysis. The MAC is initiated by proteolytic cleavage of C5 into complement C5b in response to the classical, alternative, lectin and GZMK complement pathways. The complement pathways consist in a cascade of proteins that leads to phagocytosis and breakdown of pathogens and signaling that strengthens the adaptive immune system. Constitutes the pore-forming subunit of the MAC complex: during MAC assembly, C9 associates with the C5b8 intermediate complex, and polymerizes to complete the pore.</text>
</comment>
<dbReference type="HOGENOM" id="CLU_032453_2_0_1"/>
<protein>
    <recommendedName>
        <fullName evidence="4">Complement component C9</fullName>
    </recommendedName>
</protein>
<dbReference type="InterPro" id="IPR020864">
    <property type="entry name" value="MACPF"/>
</dbReference>
<evidence type="ECO:0000256" key="3">
    <source>
        <dbReference type="ARBA" id="ARBA00009214"/>
    </source>
</evidence>
<sequence length="547" mass="61431">MSTFLLLTEVIFIFGINSFVLTENIRLQKELQAPSPINCLLSSWSEWGPCNPCAKERYRSRSVLRYGQFGGKACLEPLGHKESCEPDVPCHEEEVDCGKDFQCENGQCIKARLVCNTEDDCGDASDEVDCDNYRPAPCRNRILDVSELGRTAGQGINILGMKPQANPFYNEFYNGVCNRVRDGNSGIYYRMPWNVAVLNYETRGAKNFRAEYYEDQVTSLKEMLSDTHKSFKAGLSLKMSPTEIPKSKISMSFDSNIGFTFNNSNSISNFLRKSKGKKQLFLHVKSRIELGTFRMRTRDLRLNDWFLDDLKELPLTYDKGEYFKFLEMYGTHYARSGTFGGKYELLYVLDSETMKKEDVTITDVKSCLGYNVDFGLTVSVVQVKPSLSGDKCKPNRVKLGNGKTENAIINDVVTIVQGGKTAVLVKLKEKLSTGSRVIDVEDYVQWAATLPDAPAIISQEPSPISELVPLKMPDSTIKKRNLERAVKDYIAENNVRKCQPCQNGGTVLLINGQCECGCTPYFKGEACQIRTVASAKGKNISMKVFIH</sequence>
<dbReference type="GO" id="GO:0005579">
    <property type="term" value="C:membrane attack complex"/>
    <property type="evidence" value="ECO:0000318"/>
    <property type="project" value="GO_Central"/>
</dbReference>
<proteinExistence type="inferred from homology"/>
<reference evidence="24 25" key="1">
    <citation type="submission" date="2009-12" db="EMBL/GenBank/DDBJ databases">
        <title>The Genome Sequence of Anolis carolinensis (Green Anole Lizard).</title>
        <authorList>
            <consortium name="The Genome Sequencing Platform"/>
            <person name="Di Palma F."/>
            <person name="Alfoldi J."/>
            <person name="Heiman D."/>
            <person name="Young S."/>
            <person name="Grabherr M."/>
            <person name="Johnson J."/>
            <person name="Lander E.S."/>
            <person name="Lindblad-Toh K."/>
        </authorList>
    </citation>
    <scope>NUCLEOTIDE SEQUENCE [LARGE SCALE GENOMIC DNA]</scope>
    <source>
        <strain evidence="24 25">JBL SC #1</strain>
    </source>
</reference>
<evidence type="ECO:0000256" key="21">
    <source>
        <dbReference type="ARBA" id="ARBA00093512"/>
    </source>
</evidence>
<keyword evidence="13" id="KW-0180">Complement pathway</keyword>
<evidence type="ECO:0000256" key="20">
    <source>
        <dbReference type="ARBA" id="ARBA00093294"/>
    </source>
</evidence>
<evidence type="ECO:0000256" key="19">
    <source>
        <dbReference type="ARBA" id="ARBA00023298"/>
    </source>
</evidence>
<evidence type="ECO:0000313" key="24">
    <source>
        <dbReference type="Ensembl" id="ENSACAP00000009962.4"/>
    </source>
</evidence>
<dbReference type="InterPro" id="IPR000884">
    <property type="entry name" value="TSP1_rpt"/>
</dbReference>
<dbReference type="PROSITE" id="PS00279">
    <property type="entry name" value="MACPF_1"/>
    <property type="match status" value="1"/>
</dbReference>
<accession>G1KJS7</accession>
<keyword evidence="10" id="KW-0812">Transmembrane</keyword>
<keyword evidence="7" id="KW-0245">EGF-like domain</keyword>
<keyword evidence="6" id="KW-0964">Secreted</keyword>
<dbReference type="GO" id="GO:0005615">
    <property type="term" value="C:extracellular space"/>
    <property type="evidence" value="ECO:0000318"/>
    <property type="project" value="GO_Central"/>
</dbReference>
<keyword evidence="18" id="KW-0325">Glycoprotein</keyword>
<dbReference type="SMART" id="SM00457">
    <property type="entry name" value="MACPF"/>
    <property type="match status" value="1"/>
</dbReference>
<dbReference type="PROSITE" id="PS01209">
    <property type="entry name" value="LDLRA_1"/>
    <property type="match status" value="1"/>
</dbReference>
<evidence type="ECO:0000256" key="1">
    <source>
        <dbReference type="ARBA" id="ARBA00004276"/>
    </source>
</evidence>
<feature type="disulfide bond" evidence="22">
    <location>
        <begin position="115"/>
        <end position="130"/>
    </location>
</feature>
<dbReference type="SMART" id="SM00192">
    <property type="entry name" value="LDLa"/>
    <property type="match status" value="1"/>
</dbReference>
<dbReference type="CDD" id="cd00112">
    <property type="entry name" value="LDLa"/>
    <property type="match status" value="1"/>
</dbReference>
<dbReference type="InterPro" id="IPR001862">
    <property type="entry name" value="MAC_perforin"/>
</dbReference>
<reference evidence="24" key="2">
    <citation type="submission" date="2025-08" db="UniProtKB">
        <authorList>
            <consortium name="Ensembl"/>
        </authorList>
    </citation>
    <scope>IDENTIFICATION</scope>
</reference>
<dbReference type="InterPro" id="IPR036055">
    <property type="entry name" value="LDL_receptor-like_sf"/>
</dbReference>
<dbReference type="Ensembl" id="ENSACAT00000010167.4">
    <property type="protein sequence ID" value="ENSACAP00000009962.4"/>
    <property type="gene ID" value="ENSACAG00000010148.4"/>
</dbReference>
<comment type="similarity">
    <text evidence="3">Belongs to the complement C6/C7/C8/C9 family.</text>
</comment>
<keyword evidence="19" id="KW-1053">Target membrane</keyword>
<evidence type="ECO:0000256" key="5">
    <source>
        <dbReference type="ARBA" id="ARBA00022452"/>
    </source>
</evidence>
<evidence type="ECO:0000256" key="8">
    <source>
        <dbReference type="ARBA" id="ARBA00022537"/>
    </source>
</evidence>
<keyword evidence="9" id="KW-0399">Innate immunity</keyword>
<dbReference type="PANTHER" id="PTHR45742:SF3">
    <property type="entry name" value="COMPLEMENT COMPONENT C9"/>
    <property type="match status" value="1"/>
</dbReference>
<dbReference type="AlphaFoldDB" id="G1KJS7"/>
<dbReference type="InterPro" id="IPR002172">
    <property type="entry name" value="LDrepeatLR_classA_rpt"/>
</dbReference>
<dbReference type="Pfam" id="PF00057">
    <property type="entry name" value="Ldl_recept_a"/>
    <property type="match status" value="1"/>
</dbReference>
<keyword evidence="16 22" id="KW-1015">Disulfide bond</keyword>
<name>G1KJS7_ANOCA</name>
<dbReference type="GO" id="GO:0006958">
    <property type="term" value="P:complement activation, classical pathway"/>
    <property type="evidence" value="ECO:0007669"/>
    <property type="project" value="UniProtKB-KW"/>
</dbReference>
<dbReference type="InterPro" id="IPR020863">
    <property type="entry name" value="MACPF_CS"/>
</dbReference>
<dbReference type="InterPro" id="IPR023415">
    <property type="entry name" value="LDLR_class-A_CS"/>
</dbReference>
<dbReference type="Proteomes" id="UP000001646">
    <property type="component" value="Chromosome 2"/>
</dbReference>
<dbReference type="PROSITE" id="PS50092">
    <property type="entry name" value="TSP1"/>
    <property type="match status" value="1"/>
</dbReference>
<dbReference type="SUPFAM" id="SSF82895">
    <property type="entry name" value="TSP-1 type 1 repeat"/>
    <property type="match status" value="1"/>
</dbReference>
<evidence type="ECO:0000256" key="11">
    <source>
        <dbReference type="ARBA" id="ARBA00022852"/>
    </source>
</evidence>
<keyword evidence="8" id="KW-1052">Target cell membrane</keyword>
<organism evidence="24 25">
    <name type="scientific">Anolis carolinensis</name>
    <name type="common">Green anole</name>
    <name type="synonym">American chameleon</name>
    <dbReference type="NCBI Taxonomy" id="28377"/>
    <lineage>
        <taxon>Eukaryota</taxon>
        <taxon>Metazoa</taxon>
        <taxon>Chordata</taxon>
        <taxon>Craniata</taxon>
        <taxon>Vertebrata</taxon>
        <taxon>Euteleostomi</taxon>
        <taxon>Lepidosauria</taxon>
        <taxon>Squamata</taxon>
        <taxon>Bifurcata</taxon>
        <taxon>Unidentata</taxon>
        <taxon>Episquamata</taxon>
        <taxon>Toxicofera</taxon>
        <taxon>Iguania</taxon>
        <taxon>Dactyloidae</taxon>
        <taxon>Anolis</taxon>
    </lineage>
</organism>
<evidence type="ECO:0000256" key="7">
    <source>
        <dbReference type="ARBA" id="ARBA00022536"/>
    </source>
</evidence>
<dbReference type="GO" id="GO:0044218">
    <property type="term" value="C:other organism cell membrane"/>
    <property type="evidence" value="ECO:0007669"/>
    <property type="project" value="UniProtKB-KW"/>
</dbReference>
<evidence type="ECO:0000256" key="12">
    <source>
        <dbReference type="ARBA" id="ARBA00022859"/>
    </source>
</evidence>
<dbReference type="GO" id="GO:0031640">
    <property type="term" value="P:killing of cells of another organism"/>
    <property type="evidence" value="ECO:0007669"/>
    <property type="project" value="UniProtKB-KW"/>
</dbReference>
<evidence type="ECO:0000256" key="13">
    <source>
        <dbReference type="ARBA" id="ARBA00022875"/>
    </source>
</evidence>
<dbReference type="Gene3D" id="2.10.25.10">
    <property type="entry name" value="Laminin"/>
    <property type="match status" value="1"/>
</dbReference>
<evidence type="ECO:0000256" key="4">
    <source>
        <dbReference type="ARBA" id="ARBA00018261"/>
    </source>
</evidence>
<reference evidence="24" key="3">
    <citation type="submission" date="2025-09" db="UniProtKB">
        <authorList>
            <consortium name="Ensembl"/>
        </authorList>
    </citation>
    <scope>IDENTIFICATION</scope>
</reference>
<dbReference type="Gene3D" id="4.10.400.10">
    <property type="entry name" value="Low-density Lipoprotein Receptor"/>
    <property type="match status" value="1"/>
</dbReference>
<dbReference type="GeneTree" id="ENSGT00940000159777"/>
<keyword evidence="15" id="KW-0472">Membrane</keyword>
<dbReference type="Bgee" id="ENSACAG00000010148">
    <property type="expression patterns" value="Expressed in liver and 7 other cell types or tissues"/>
</dbReference>
<dbReference type="Pfam" id="PF01823">
    <property type="entry name" value="MACPF"/>
    <property type="match status" value="1"/>
</dbReference>
<evidence type="ECO:0000256" key="2">
    <source>
        <dbReference type="ARBA" id="ARBA00004613"/>
    </source>
</evidence>
<feature type="disulfide bond" evidence="22">
    <location>
        <begin position="103"/>
        <end position="121"/>
    </location>
</feature>
<keyword evidence="14" id="KW-0473">Membrane attack complex</keyword>
<keyword evidence="25" id="KW-1185">Reference proteome</keyword>
<comment type="subunit">
    <text evidence="21">Homooligomer; about 20 C9 chains oligomerize to give rise to a huge beta-barrel that forms a 100 Angstrom diameter pore in target membranes. Component of the membrane attack complex (MAC), composed of complement C5b, C6, C7, C8A, C8B, C8G and multiple copies of the pore-forming subunit C9.</text>
</comment>
<dbReference type="SUPFAM" id="SSF57424">
    <property type="entry name" value="LDL receptor-like module"/>
    <property type="match status" value="1"/>
</dbReference>
<comment type="caution">
    <text evidence="22">Lacks conserved residue(s) required for the propagation of feature annotation.</text>
</comment>
<dbReference type="PROSITE" id="PS50068">
    <property type="entry name" value="LDLRA_2"/>
    <property type="match status" value="1"/>
</dbReference>
<dbReference type="InterPro" id="IPR036383">
    <property type="entry name" value="TSP1_rpt_sf"/>
</dbReference>
<dbReference type="STRING" id="28377.ENSACAP00000009962"/>
<keyword evidence="11" id="KW-0204">Cytolysis</keyword>
<evidence type="ECO:0000256" key="10">
    <source>
        <dbReference type="ARBA" id="ARBA00022692"/>
    </source>
</evidence>
<keyword evidence="12" id="KW-0391">Immunity</keyword>
<dbReference type="Pfam" id="PF00090">
    <property type="entry name" value="TSP_1"/>
    <property type="match status" value="1"/>
</dbReference>
<evidence type="ECO:0000256" key="22">
    <source>
        <dbReference type="PROSITE-ProRule" id="PRU00124"/>
    </source>
</evidence>
<evidence type="ECO:0000256" key="9">
    <source>
        <dbReference type="ARBA" id="ARBA00022588"/>
    </source>
</evidence>
<dbReference type="Gene3D" id="2.20.100.10">
    <property type="entry name" value="Thrombospondin type-1 (TSP1) repeat"/>
    <property type="match status" value="1"/>
</dbReference>
<evidence type="ECO:0000256" key="18">
    <source>
        <dbReference type="ARBA" id="ARBA00023180"/>
    </source>
</evidence>
<evidence type="ECO:0000313" key="25">
    <source>
        <dbReference type="Proteomes" id="UP000001646"/>
    </source>
</evidence>
<dbReference type="SMART" id="SM00209">
    <property type="entry name" value="TSP1"/>
    <property type="match status" value="1"/>
</dbReference>
<dbReference type="GO" id="GO:0006957">
    <property type="term" value="P:complement activation, alternative pathway"/>
    <property type="evidence" value="ECO:0007669"/>
    <property type="project" value="UniProtKB-KW"/>
</dbReference>
<evidence type="ECO:0000256" key="14">
    <source>
        <dbReference type="ARBA" id="ARBA00023058"/>
    </source>
</evidence>
<evidence type="ECO:0000256" key="17">
    <source>
        <dbReference type="ARBA" id="ARBA00023162"/>
    </source>
</evidence>
<keyword evidence="17" id="KW-0179">Complement alternate pathway</keyword>
<evidence type="ECO:0000256" key="6">
    <source>
        <dbReference type="ARBA" id="ARBA00022525"/>
    </source>
</evidence>
<dbReference type="PANTHER" id="PTHR45742">
    <property type="entry name" value="COMPLEMENT COMPONENT C6"/>
    <property type="match status" value="1"/>
</dbReference>
<keyword evidence="5" id="KW-1134">Transmembrane beta strand</keyword>
<evidence type="ECO:0000259" key="23">
    <source>
        <dbReference type="PROSITE" id="PS51412"/>
    </source>
</evidence>
<comment type="subcellular location">
    <subcellularLocation>
        <location evidence="2">Secreted</location>
    </subcellularLocation>
    <subcellularLocation>
        <location evidence="1">Target cell membrane</location>
        <topology evidence="1">Multi-pass membrane protein</topology>
    </subcellularLocation>
</comment>
<dbReference type="PROSITE" id="PS51412">
    <property type="entry name" value="MACPF_2"/>
    <property type="match status" value="1"/>
</dbReference>
<feature type="domain" description="MACPF" evidence="23">
    <location>
        <begin position="134"/>
        <end position="497"/>
    </location>
</feature>
<dbReference type="InParanoid" id="G1KJS7"/>
<gene>
    <name evidence="24" type="primary">LOC100561156</name>
</gene>
<dbReference type="PRINTS" id="PR00764">
    <property type="entry name" value="COMPLEMENTC9"/>
</dbReference>